<evidence type="ECO:0000313" key="3">
    <source>
        <dbReference type="EMBL" id="CAF0766540.1"/>
    </source>
</evidence>
<evidence type="ECO:0000313" key="5">
    <source>
        <dbReference type="Proteomes" id="UP000663870"/>
    </source>
</evidence>
<gene>
    <name evidence="2" type="ORF">JXQ802_LOCUS2429</name>
    <name evidence="3" type="ORF">JXQ802_LOCUS2488</name>
    <name evidence="4" type="ORF">PYM288_LOCUS3011</name>
</gene>
<feature type="transmembrane region" description="Helical" evidence="1">
    <location>
        <begin position="110"/>
        <end position="128"/>
    </location>
</feature>
<evidence type="ECO:0000313" key="2">
    <source>
        <dbReference type="EMBL" id="CAF0765410.1"/>
    </source>
</evidence>
<dbReference type="EMBL" id="CAJNOL010000029">
    <property type="protein sequence ID" value="CAF0765410.1"/>
    <property type="molecule type" value="Genomic_DNA"/>
</dbReference>
<name>A0A813QF71_9BILA</name>
<evidence type="ECO:0000313" key="4">
    <source>
        <dbReference type="EMBL" id="CAF0769096.1"/>
    </source>
</evidence>
<feature type="transmembrane region" description="Helical" evidence="1">
    <location>
        <begin position="35"/>
        <end position="58"/>
    </location>
</feature>
<keyword evidence="1" id="KW-1133">Transmembrane helix</keyword>
<keyword evidence="1" id="KW-0472">Membrane</keyword>
<accession>A0A813QF71</accession>
<feature type="transmembrane region" description="Helical" evidence="1">
    <location>
        <begin position="154"/>
        <end position="180"/>
    </location>
</feature>
<keyword evidence="1" id="KW-0812">Transmembrane</keyword>
<dbReference type="Proteomes" id="UP000663854">
    <property type="component" value="Unassembled WGS sequence"/>
</dbReference>
<dbReference type="EMBL" id="CAJNOL010000030">
    <property type="protein sequence ID" value="CAF0766540.1"/>
    <property type="molecule type" value="Genomic_DNA"/>
</dbReference>
<feature type="transmembrane region" description="Helical" evidence="1">
    <location>
        <begin position="78"/>
        <end position="98"/>
    </location>
</feature>
<protein>
    <submittedName>
        <fullName evidence="3">Uncharacterized protein</fullName>
    </submittedName>
</protein>
<comment type="caution">
    <text evidence="3">The sequence shown here is derived from an EMBL/GenBank/DDBJ whole genome shotgun (WGS) entry which is preliminary data.</text>
</comment>
<reference evidence="3" key="1">
    <citation type="submission" date="2021-02" db="EMBL/GenBank/DDBJ databases">
        <authorList>
            <person name="Nowell W R."/>
        </authorList>
    </citation>
    <scope>NUCLEOTIDE SEQUENCE</scope>
</reference>
<sequence length="202" mass="23257">MYQQWSPYHYARHYSYVNYDRRQRLSLKEIIWRRLWPRIFTVVLASVMLLLIIIIFSLEVASLASDPSNNLSNTASTGAGIWCSIFFVIPVIFMYLLVSIYHRSRMWSTYTLITHLIALVFICILIGLDANTVTPYNTMGATAPTKIKILRGQLAAAVLMFIFPFSFLAAYIYTAFMSIVSLRSHPRSIHPPFPVPSDFVKY</sequence>
<dbReference type="AlphaFoldDB" id="A0A813QF71"/>
<proteinExistence type="predicted"/>
<dbReference type="EMBL" id="CAJNOH010000021">
    <property type="protein sequence ID" value="CAF0769096.1"/>
    <property type="molecule type" value="Genomic_DNA"/>
</dbReference>
<dbReference type="Proteomes" id="UP000663870">
    <property type="component" value="Unassembled WGS sequence"/>
</dbReference>
<organism evidence="3 5">
    <name type="scientific">Rotaria sordida</name>
    <dbReference type="NCBI Taxonomy" id="392033"/>
    <lineage>
        <taxon>Eukaryota</taxon>
        <taxon>Metazoa</taxon>
        <taxon>Spiralia</taxon>
        <taxon>Gnathifera</taxon>
        <taxon>Rotifera</taxon>
        <taxon>Eurotatoria</taxon>
        <taxon>Bdelloidea</taxon>
        <taxon>Philodinida</taxon>
        <taxon>Philodinidae</taxon>
        <taxon>Rotaria</taxon>
    </lineage>
</organism>
<keyword evidence="5" id="KW-1185">Reference proteome</keyword>
<evidence type="ECO:0000256" key="1">
    <source>
        <dbReference type="SAM" id="Phobius"/>
    </source>
</evidence>